<sequence length="160" mass="18602">MLHQCIYFLARSETIRFRTLQCFVLNGVIFLGSILLFNFAVEPALNVLKRLVQEEEAWATDFIARSSTSCKVFWIYPIYCISFVLNTVMYQEIADSALGFLQRAPVKSTPHLERLIQETWRVLVNLVYLLEMYLVSLPQHAMLQYGLSFSAKVVEYFVPF</sequence>
<keyword evidence="3 5" id="KW-1133">Transmembrane helix</keyword>
<evidence type="ECO:0000256" key="4">
    <source>
        <dbReference type="ARBA" id="ARBA00023136"/>
    </source>
</evidence>
<evidence type="ECO:0000256" key="1">
    <source>
        <dbReference type="ARBA" id="ARBA00004141"/>
    </source>
</evidence>
<dbReference type="PANTHER" id="PTHR21389">
    <property type="entry name" value="P53 INDUCED PROTEIN"/>
    <property type="match status" value="1"/>
</dbReference>
<dbReference type="Proteomes" id="UP001642464">
    <property type="component" value="Unassembled WGS sequence"/>
</dbReference>
<evidence type="ECO:0000313" key="6">
    <source>
        <dbReference type="EMBL" id="CAK9004823.1"/>
    </source>
</evidence>
<dbReference type="PANTHER" id="PTHR21389:SF0">
    <property type="entry name" value="ETOPOSIDE-INDUCED PROTEIN 2.4 HOMOLOG"/>
    <property type="match status" value="1"/>
</dbReference>
<proteinExistence type="predicted"/>
<name>A0ABP0IT52_9DINO</name>
<protein>
    <submittedName>
        <fullName evidence="6">Protein EI24 homolog</fullName>
    </submittedName>
</protein>
<keyword evidence="2 5" id="KW-0812">Transmembrane</keyword>
<comment type="caution">
    <text evidence="6">The sequence shown here is derived from an EMBL/GenBank/DDBJ whole genome shotgun (WGS) entry which is preliminary data.</text>
</comment>
<feature type="transmembrane region" description="Helical" evidence="5">
    <location>
        <begin position="73"/>
        <end position="93"/>
    </location>
</feature>
<evidence type="ECO:0000313" key="7">
    <source>
        <dbReference type="Proteomes" id="UP001642464"/>
    </source>
</evidence>
<feature type="transmembrane region" description="Helical" evidence="5">
    <location>
        <begin position="20"/>
        <end position="41"/>
    </location>
</feature>
<keyword evidence="7" id="KW-1185">Reference proteome</keyword>
<organism evidence="6 7">
    <name type="scientific">Durusdinium trenchii</name>
    <dbReference type="NCBI Taxonomy" id="1381693"/>
    <lineage>
        <taxon>Eukaryota</taxon>
        <taxon>Sar</taxon>
        <taxon>Alveolata</taxon>
        <taxon>Dinophyceae</taxon>
        <taxon>Suessiales</taxon>
        <taxon>Symbiodiniaceae</taxon>
        <taxon>Durusdinium</taxon>
    </lineage>
</organism>
<evidence type="ECO:0000256" key="3">
    <source>
        <dbReference type="ARBA" id="ARBA00022989"/>
    </source>
</evidence>
<keyword evidence="4 5" id="KW-0472">Membrane</keyword>
<dbReference type="EMBL" id="CAXAMM010004758">
    <property type="protein sequence ID" value="CAK9004823.1"/>
    <property type="molecule type" value="Genomic_DNA"/>
</dbReference>
<evidence type="ECO:0000256" key="2">
    <source>
        <dbReference type="ARBA" id="ARBA00022692"/>
    </source>
</evidence>
<evidence type="ECO:0000256" key="5">
    <source>
        <dbReference type="SAM" id="Phobius"/>
    </source>
</evidence>
<comment type="subcellular location">
    <subcellularLocation>
        <location evidence="1">Membrane</location>
        <topology evidence="1">Multi-pass membrane protein</topology>
    </subcellularLocation>
</comment>
<gene>
    <name evidence="6" type="ORF">SCF082_LOCUS8337</name>
</gene>
<accession>A0ABP0IT52</accession>
<reference evidence="6 7" key="1">
    <citation type="submission" date="2024-02" db="EMBL/GenBank/DDBJ databases">
        <authorList>
            <person name="Chen Y."/>
            <person name="Shah S."/>
            <person name="Dougan E. K."/>
            <person name="Thang M."/>
            <person name="Chan C."/>
        </authorList>
    </citation>
    <scope>NUCLEOTIDE SEQUENCE [LARGE SCALE GENOMIC DNA]</scope>
</reference>